<keyword evidence="13" id="KW-1185">Reference proteome</keyword>
<dbReference type="Pfam" id="PF01423">
    <property type="entry name" value="LSM"/>
    <property type="match status" value="1"/>
</dbReference>
<gene>
    <name evidence="9" type="primary">LSM8</name>
    <name evidence="12" type="ORF">PROFUN_15465</name>
    <name evidence="11" type="ORF">PROFUN_16575</name>
</gene>
<evidence type="ECO:0000256" key="5">
    <source>
        <dbReference type="ARBA" id="ARBA00022884"/>
    </source>
</evidence>
<comment type="subcellular location">
    <subcellularLocation>
        <location evidence="1 9">Nucleus</location>
    </subcellularLocation>
</comment>
<comment type="function">
    <text evidence="9">Plays role in pre-mRNA splicing as component of the U4/U6-U5 tri-snRNP complex that is involved in spliceosome assembly, and as component of the precatalytic spliceosome (spliceosome B complex). The heptameric LSM2-8 complex binds specifically to the 3'-terminal U-tract of U6 snRNA.</text>
</comment>
<evidence type="ECO:0000256" key="2">
    <source>
        <dbReference type="ARBA" id="ARBA00006850"/>
    </source>
</evidence>
<protein>
    <recommendedName>
        <fullName evidence="9">U6 snRNA-associated Sm-like protein LSm8</fullName>
    </recommendedName>
</protein>
<feature type="domain" description="Sm" evidence="10">
    <location>
        <begin position="1"/>
        <end position="71"/>
    </location>
</feature>
<evidence type="ECO:0000256" key="7">
    <source>
        <dbReference type="ARBA" id="ARBA00023242"/>
    </source>
</evidence>
<keyword evidence="3 9" id="KW-0507">mRNA processing</keyword>
<dbReference type="Proteomes" id="UP000241769">
    <property type="component" value="Unassembled WGS sequence"/>
</dbReference>
<name>A0A2P6MQD3_9EUKA</name>
<evidence type="ECO:0000256" key="4">
    <source>
        <dbReference type="ARBA" id="ARBA00022728"/>
    </source>
</evidence>
<evidence type="ECO:0000256" key="3">
    <source>
        <dbReference type="ARBA" id="ARBA00022664"/>
    </source>
</evidence>
<dbReference type="Gene3D" id="2.30.30.100">
    <property type="match status" value="1"/>
</dbReference>
<comment type="similarity">
    <text evidence="2 9">Belongs to the snRNP Sm proteins family.</text>
</comment>
<dbReference type="InterPro" id="IPR044642">
    <property type="entry name" value="PTHR15588"/>
</dbReference>
<evidence type="ECO:0000313" key="12">
    <source>
        <dbReference type="EMBL" id="PRP75903.1"/>
    </source>
</evidence>
<dbReference type="CDD" id="cd01727">
    <property type="entry name" value="LSm8"/>
    <property type="match status" value="1"/>
</dbReference>
<reference evidence="11 13" key="1">
    <citation type="journal article" date="2018" name="Genome Biol. Evol.">
        <title>Multiple Roots of Fruiting Body Formation in Amoebozoa.</title>
        <authorList>
            <person name="Hillmann F."/>
            <person name="Forbes G."/>
            <person name="Novohradska S."/>
            <person name="Ferling I."/>
            <person name="Riege K."/>
            <person name="Groth M."/>
            <person name="Westermann M."/>
            <person name="Marz M."/>
            <person name="Spaller T."/>
            <person name="Winckler T."/>
            <person name="Schaap P."/>
            <person name="Glockner G."/>
        </authorList>
    </citation>
    <scope>NUCLEOTIDE SEQUENCE [LARGE SCALE GENOMIC DNA]</scope>
    <source>
        <strain evidence="11 13">Jena</strain>
    </source>
</reference>
<keyword evidence="4 9" id="KW-0747">Spliceosome</keyword>
<dbReference type="SMART" id="SM00651">
    <property type="entry name" value="Sm"/>
    <property type="match status" value="1"/>
</dbReference>
<comment type="subunit">
    <text evidence="9">LSm subunits form a heteromer with a doughnut shape.</text>
</comment>
<dbReference type="SUPFAM" id="SSF50182">
    <property type="entry name" value="Sm-like ribonucleoproteins"/>
    <property type="match status" value="1"/>
</dbReference>
<dbReference type="FunCoup" id="A0A2P6MQD3">
    <property type="interactions" value="655"/>
</dbReference>
<dbReference type="InterPro" id="IPR034103">
    <property type="entry name" value="Lsm8"/>
</dbReference>
<keyword evidence="8 9" id="KW-0687">Ribonucleoprotein</keyword>
<keyword evidence="6 9" id="KW-0508">mRNA splicing</keyword>
<accession>A0A2P6MQD3</accession>
<dbReference type="STRING" id="1890364.A0A2P6MQD3"/>
<dbReference type="InterPro" id="IPR010920">
    <property type="entry name" value="LSM_dom_sf"/>
</dbReference>
<dbReference type="GO" id="GO:0003729">
    <property type="term" value="F:mRNA binding"/>
    <property type="evidence" value="ECO:0007669"/>
    <property type="project" value="TreeGrafter"/>
</dbReference>
<dbReference type="InterPro" id="IPR001163">
    <property type="entry name" value="Sm_dom_euk/arc"/>
</dbReference>
<dbReference type="GO" id="GO:0046540">
    <property type="term" value="C:U4/U6 x U5 tri-snRNP complex"/>
    <property type="evidence" value="ECO:0007669"/>
    <property type="project" value="UniProtKB-UniRule"/>
</dbReference>
<dbReference type="InParanoid" id="A0A2P6MQD3"/>
<evidence type="ECO:0000259" key="10">
    <source>
        <dbReference type="PROSITE" id="PS52002"/>
    </source>
</evidence>
<dbReference type="AlphaFoldDB" id="A0A2P6MQD3"/>
<evidence type="ECO:0000313" key="11">
    <source>
        <dbReference type="EMBL" id="PRP73907.1"/>
    </source>
</evidence>
<dbReference type="GO" id="GO:0000398">
    <property type="term" value="P:mRNA splicing, via spliceosome"/>
    <property type="evidence" value="ECO:0007669"/>
    <property type="project" value="UniProtKB-UniRule"/>
</dbReference>
<dbReference type="GO" id="GO:0005688">
    <property type="term" value="C:U6 snRNP"/>
    <property type="evidence" value="ECO:0007669"/>
    <property type="project" value="UniProtKB-UniRule"/>
</dbReference>
<evidence type="ECO:0000256" key="8">
    <source>
        <dbReference type="ARBA" id="ARBA00023274"/>
    </source>
</evidence>
<dbReference type="EMBL" id="MDYQ01000356">
    <property type="protein sequence ID" value="PRP75903.1"/>
    <property type="molecule type" value="Genomic_DNA"/>
</dbReference>
<evidence type="ECO:0000313" key="13">
    <source>
        <dbReference type="Proteomes" id="UP000241769"/>
    </source>
</evidence>
<dbReference type="PANTHER" id="PTHR15588:SF9">
    <property type="entry name" value="U6 SNRNA-ASSOCIATED SM-LIKE PROTEIN LSM8"/>
    <property type="match status" value="1"/>
</dbReference>
<organism evidence="11 13">
    <name type="scientific">Planoprotostelium fungivorum</name>
    <dbReference type="NCBI Taxonomy" id="1890364"/>
    <lineage>
        <taxon>Eukaryota</taxon>
        <taxon>Amoebozoa</taxon>
        <taxon>Evosea</taxon>
        <taxon>Variosea</taxon>
        <taxon>Cavosteliida</taxon>
        <taxon>Cavosteliaceae</taxon>
        <taxon>Planoprotostelium</taxon>
    </lineage>
</organism>
<proteinExistence type="inferred from homology"/>
<comment type="caution">
    <text evidence="11">The sequence shown here is derived from an EMBL/GenBank/DDBJ whole genome shotgun (WGS) entry which is preliminary data.</text>
</comment>
<dbReference type="InterPro" id="IPR047575">
    <property type="entry name" value="Sm"/>
</dbReference>
<dbReference type="PROSITE" id="PS52002">
    <property type="entry name" value="SM"/>
    <property type="match status" value="1"/>
</dbReference>
<keyword evidence="7 9" id="KW-0539">Nucleus</keyword>
<dbReference type="FunFam" id="2.30.30.100:FF:000027">
    <property type="entry name" value="U6 snRNA-associated Sm-like protein LSm8"/>
    <property type="match status" value="1"/>
</dbReference>
<sequence>MATLMEPFIDILTNDGRNIVGTLRGFDQLVNIILEESHERVYSSDGVERLHLGLCIIRGDNVAVVGLLDLDLDKRIDFSTLKGEPLKPVVH</sequence>
<dbReference type="EMBL" id="MDYQ01000526">
    <property type="protein sequence ID" value="PRP73907.1"/>
    <property type="molecule type" value="Genomic_DNA"/>
</dbReference>
<dbReference type="GO" id="GO:0071011">
    <property type="term" value="C:precatalytic spliceosome"/>
    <property type="evidence" value="ECO:0007669"/>
    <property type="project" value="TreeGrafter"/>
</dbReference>
<dbReference type="OrthoDB" id="10263346at2759"/>
<evidence type="ECO:0000256" key="1">
    <source>
        <dbReference type="ARBA" id="ARBA00004123"/>
    </source>
</evidence>
<keyword evidence="5 9" id="KW-0694">RNA-binding</keyword>
<evidence type="ECO:0000256" key="9">
    <source>
        <dbReference type="RuleBase" id="RU365048"/>
    </source>
</evidence>
<evidence type="ECO:0000256" key="6">
    <source>
        <dbReference type="ARBA" id="ARBA00023187"/>
    </source>
</evidence>
<dbReference type="PANTHER" id="PTHR15588">
    <property type="entry name" value="LSM1"/>
    <property type="match status" value="1"/>
</dbReference>